<name>A0A2W7NB99_9RHOB</name>
<dbReference type="GO" id="GO:0042597">
    <property type="term" value="C:periplasmic space"/>
    <property type="evidence" value="ECO:0007669"/>
    <property type="project" value="UniProtKB-SubCell"/>
</dbReference>
<evidence type="ECO:0000313" key="8">
    <source>
        <dbReference type="EMBL" id="PZX10286.1"/>
    </source>
</evidence>
<sequence length="346" mass="37758">MTENAMKTFLTTSALAMGLATGATAEGSLSIYHWFEYMPQELLDKFAREYDVEVTMDTYDSNEALLASLKAGRLGSYDVAVPGDYMVKILAQEGMLDTFTPEEMTNLGNVEDRWMDVDFDPGRQSSIPYQWGTTSYAVNRDVYDGPIDSLGVIFEPPEELAGRINVLDTSGETLTLASLYLGIPQCTPDRDQLKALNALVIGAKPAWASFGSDVAKDVLVSGDAAAGMIWSGFSAKARAEGANVEYAFPKEGVIVWMDNVALLRDAPNRDNAIKFMNFLLEPENAAAVTNYAAYTSGVTGTEPYLEPEIANSPESNPPENVKTAFVEACPQEVQVLYDAIWTNLKK</sequence>
<dbReference type="PRINTS" id="PR00909">
    <property type="entry name" value="SPERMDNBNDNG"/>
</dbReference>
<feature type="binding site" evidence="6">
    <location>
        <position position="36"/>
    </location>
    <ligand>
        <name>spermidine</name>
        <dbReference type="ChEBI" id="CHEBI:57834"/>
    </ligand>
</feature>
<keyword evidence="3 7" id="KW-0732">Signal</keyword>
<evidence type="ECO:0000256" key="1">
    <source>
        <dbReference type="ARBA" id="ARBA00004418"/>
    </source>
</evidence>
<comment type="similarity">
    <text evidence="5">Belongs to the bacterial solute-binding protein PotD/PotF family.</text>
</comment>
<dbReference type="Gene3D" id="3.40.190.10">
    <property type="entry name" value="Periplasmic binding protein-like II"/>
    <property type="match status" value="2"/>
</dbReference>
<feature type="chain" id="PRO_5016077304" description="Putrescine-binding periplasmic protein" evidence="7">
    <location>
        <begin position="26"/>
        <end position="346"/>
    </location>
</feature>
<proteinExistence type="inferred from homology"/>
<evidence type="ECO:0000256" key="5">
    <source>
        <dbReference type="PIRNR" id="PIRNR019574"/>
    </source>
</evidence>
<dbReference type="SUPFAM" id="SSF53850">
    <property type="entry name" value="Periplasmic binding protein-like II"/>
    <property type="match status" value="1"/>
</dbReference>
<feature type="signal peptide" evidence="7">
    <location>
        <begin position="1"/>
        <end position="25"/>
    </location>
</feature>
<comment type="caution">
    <text evidence="8">The sequence shown here is derived from an EMBL/GenBank/DDBJ whole genome shotgun (WGS) entry which is preliminary data.</text>
</comment>
<dbReference type="EMBL" id="QKZL01000050">
    <property type="protein sequence ID" value="PZX10286.1"/>
    <property type="molecule type" value="Genomic_DNA"/>
</dbReference>
<dbReference type="GO" id="GO:0015846">
    <property type="term" value="P:polyamine transport"/>
    <property type="evidence" value="ECO:0007669"/>
    <property type="project" value="InterPro"/>
</dbReference>
<evidence type="ECO:0000256" key="3">
    <source>
        <dbReference type="ARBA" id="ARBA00022729"/>
    </source>
</evidence>
<evidence type="ECO:0000256" key="2">
    <source>
        <dbReference type="ARBA" id="ARBA00022448"/>
    </source>
</evidence>
<dbReference type="PIRSF" id="PIRSF019574">
    <property type="entry name" value="Periplasmic_polyamine_BP"/>
    <property type="match status" value="1"/>
</dbReference>
<evidence type="ECO:0000256" key="7">
    <source>
        <dbReference type="SAM" id="SignalP"/>
    </source>
</evidence>
<dbReference type="GO" id="GO:0019808">
    <property type="term" value="F:polyamine binding"/>
    <property type="evidence" value="ECO:0007669"/>
    <property type="project" value="InterPro"/>
</dbReference>
<dbReference type="InterPro" id="IPR006059">
    <property type="entry name" value="SBP"/>
</dbReference>
<comment type="function">
    <text evidence="5">Required for the activity of the bacterial periplasmic transport system of putrescine.</text>
</comment>
<dbReference type="PANTHER" id="PTHR30222">
    <property type="entry name" value="SPERMIDINE/PUTRESCINE-BINDING PERIPLASMIC PROTEIN"/>
    <property type="match status" value="1"/>
</dbReference>
<keyword evidence="4 5" id="KW-0574">Periplasm</keyword>
<evidence type="ECO:0000313" key="9">
    <source>
        <dbReference type="Proteomes" id="UP000248916"/>
    </source>
</evidence>
<keyword evidence="2 5" id="KW-0813">Transport</keyword>
<organism evidence="8 9">
    <name type="scientific">Palleronia aestuarii</name>
    <dbReference type="NCBI Taxonomy" id="568105"/>
    <lineage>
        <taxon>Bacteria</taxon>
        <taxon>Pseudomonadati</taxon>
        <taxon>Pseudomonadota</taxon>
        <taxon>Alphaproteobacteria</taxon>
        <taxon>Rhodobacterales</taxon>
        <taxon>Roseobacteraceae</taxon>
        <taxon>Palleronia</taxon>
    </lineage>
</organism>
<gene>
    <name evidence="8" type="ORF">LX81_04274</name>
</gene>
<dbReference type="AlphaFoldDB" id="A0A2W7NB99"/>
<feature type="binding site" evidence="6">
    <location>
        <position position="85"/>
    </location>
    <ligand>
        <name>spermidine</name>
        <dbReference type="ChEBI" id="CHEBI:57834"/>
    </ligand>
</feature>
<evidence type="ECO:0000256" key="6">
    <source>
        <dbReference type="PIRSR" id="PIRSR019574-1"/>
    </source>
</evidence>
<accession>A0A2W7NB99</accession>
<reference evidence="8 9" key="1">
    <citation type="submission" date="2018-06" db="EMBL/GenBank/DDBJ databases">
        <title>Genomic Encyclopedia of Archaeal and Bacterial Type Strains, Phase II (KMG-II): from individual species to whole genera.</title>
        <authorList>
            <person name="Goeker M."/>
        </authorList>
    </citation>
    <scope>NUCLEOTIDE SEQUENCE [LARGE SCALE GENOMIC DNA]</scope>
    <source>
        <strain evidence="8 9">DSM 22009</strain>
    </source>
</reference>
<dbReference type="InterPro" id="IPR001188">
    <property type="entry name" value="Sperm_putr-bd"/>
</dbReference>
<protein>
    <recommendedName>
        <fullName evidence="5">Putrescine-binding periplasmic protein</fullName>
    </recommendedName>
</protein>
<keyword evidence="9" id="KW-1185">Reference proteome</keyword>
<dbReference type="Pfam" id="PF13416">
    <property type="entry name" value="SBP_bac_8"/>
    <property type="match status" value="1"/>
</dbReference>
<dbReference type="PANTHER" id="PTHR30222:SF12">
    <property type="entry name" value="NORSPERMIDINE SENSOR"/>
    <property type="match status" value="1"/>
</dbReference>
<dbReference type="Proteomes" id="UP000248916">
    <property type="component" value="Unassembled WGS sequence"/>
</dbReference>
<evidence type="ECO:0000256" key="4">
    <source>
        <dbReference type="ARBA" id="ARBA00022764"/>
    </source>
</evidence>
<comment type="subcellular location">
    <subcellularLocation>
        <location evidence="1 5">Periplasm</location>
    </subcellularLocation>
</comment>